<feature type="domain" description="RNase H type-1" evidence="2">
    <location>
        <begin position="1202"/>
        <end position="1330"/>
    </location>
</feature>
<proteinExistence type="predicted"/>
<feature type="domain" description="Reverse transcriptase" evidence="1">
    <location>
        <begin position="71"/>
        <end position="350"/>
    </location>
</feature>
<dbReference type="Pfam" id="PF00075">
    <property type="entry name" value="RNase_H"/>
    <property type="match status" value="2"/>
</dbReference>
<organism evidence="3 4">
    <name type="scientific">Araneus ventricosus</name>
    <name type="common">Orbweaver spider</name>
    <name type="synonym">Epeira ventricosa</name>
    <dbReference type="NCBI Taxonomy" id="182803"/>
    <lineage>
        <taxon>Eukaryota</taxon>
        <taxon>Metazoa</taxon>
        <taxon>Ecdysozoa</taxon>
        <taxon>Arthropoda</taxon>
        <taxon>Chelicerata</taxon>
        <taxon>Arachnida</taxon>
        <taxon>Araneae</taxon>
        <taxon>Araneomorphae</taxon>
        <taxon>Entelegynae</taxon>
        <taxon>Araneoidea</taxon>
        <taxon>Araneidae</taxon>
        <taxon>Araneus</taxon>
    </lineage>
</organism>
<dbReference type="InterPro" id="IPR036397">
    <property type="entry name" value="RNaseH_sf"/>
</dbReference>
<dbReference type="SUPFAM" id="SSF53098">
    <property type="entry name" value="Ribonuclease H-like"/>
    <property type="match status" value="2"/>
</dbReference>
<dbReference type="PROSITE" id="PS50878">
    <property type="entry name" value="RT_POL"/>
    <property type="match status" value="2"/>
</dbReference>
<dbReference type="CDD" id="cd01650">
    <property type="entry name" value="RT_nLTR_like"/>
    <property type="match status" value="2"/>
</dbReference>
<dbReference type="GO" id="GO:0071897">
    <property type="term" value="P:DNA biosynthetic process"/>
    <property type="evidence" value="ECO:0007669"/>
    <property type="project" value="UniProtKB-ARBA"/>
</dbReference>
<dbReference type="Gene3D" id="3.30.420.10">
    <property type="entry name" value="Ribonuclease H-like superfamily/Ribonuclease H"/>
    <property type="match status" value="2"/>
</dbReference>
<sequence length="1404" mass="160377">MEDFFPGQSLGEHLDYSPTVDPVDPLILEDLEIIFGNLKGWKAPGLDRIDYRMWRAVFNLDKDFILYLFNLCFKFNYFPLCLRNARIFFLLKDGKDPGLTSSYRPVCLLPTLGKIEERLFLIKFNRWLDQNNILHQNQFGFLEGKSCDLAITQIVEIIKTRRPLEHLALISLDIKSAFDNMNWPVIFNILNTYGLPEFFTNFLFYYLDNRKDFYVNDIFNISRRCFRGCPQGSVIAPTLWNLYINSILRFNNESIYIQAFVDDLALIIGGRTAGDLEKNTNLALAKISTHLDSLKLSLSIHKCQAVVYRSISSQKFSRRNSTILNKKPTFKINNTSIKVTDSLKILGIYIDQKLSWTAHINSLHEKILTLTSNFNRIVKTEWSVDKVLIKTWYLTTIEKSLLYGASVWGGALTKIQADRLHSIQRVFLLKFTRGYRTTSTNVLNVLSGIPPLHITAEAEFKKFQIWVRRSNHFNNIIDSVPLDYNINIKNIASDIKFISPPEQLLNPYFEVYTDGSRMEDGVGLAVCTFQNSQNMDNFLFKLNEYNSVFQAELAAIQYAANWAASNNKRINIFSDSLSSITALKSAHSRSKFVNSTKQILFSAKDLVGLSWVKAHVGIPGNEWADHQAKLAITIGEKLEIPAPRSFLNRKIKAFILQTWNNYWNSYNSDSGIRSTGENSIGVSPNNDPNYSIVDRITHIMDFFFPGKSPDDNFVFNPIVGPISSLTIEDLEITFGNLKGGKAPGLDRIDYRMWRAVFITDKIFMLDLFNRCFILNYFPRCLRNARVFFLLKDGKDPGLCNSYRPVCLLPTLGKVVERLFLIKLNGWLDQHNIIHDNQYGFREGRSCDLAIHTLVETMKFKKNTDHLALVSLDIKSAFDNMNWSVLFKIFNDIGLPSFYRNFIFYYLCDRTVLYINDVCETTRHCFKGCPQGSVIAPVIWNIYINTILCNNNATFYTQAFADDLALVVSGRRARDLNTNSALEQIELNLSDLKLKLSAEKCQALVVRSISSYKFSKRNYTVLNRKPTLKINGYSIKISDSLKILGIVLDNKFTWSAHILSLHNKALFLTCNFNRIVKVKWSLNKNLIKFWYSTVIEKALLYGASVWGGALTKQQVDRLHSIQRIFLLKFTRAYRTTSTNVLNTLTGIPPLHVVAKTEFIKFRIWAGHANLYTDILGNIQLDNNISIKNIPSSSKFNILNENISNADFEVYTDGSRIEDETGFAVCIFQENNNIENHLYKLKSHNSAFQAELAAIHCAANWAASKNVSINIHTDSLSSIAAIKSASARSSFVNNIKQDLVKIKHLVGLSWVKAHVGIQGNELADQQAKLATTMGVDTIIPAPRSYVKWLLNKLMIKEWNDYWRQYNSTSGARVREYLEHTPLCASVGKWAMQIIIPLAARSPKNFI</sequence>
<name>A0A4Y2VJH1_ARAVE</name>
<dbReference type="Pfam" id="PF00078">
    <property type="entry name" value="RVT_1"/>
    <property type="match status" value="2"/>
</dbReference>
<dbReference type="EMBL" id="BGPR01047544">
    <property type="protein sequence ID" value="GBO24588.1"/>
    <property type="molecule type" value="Genomic_DNA"/>
</dbReference>
<dbReference type="Proteomes" id="UP000499080">
    <property type="component" value="Unassembled WGS sequence"/>
</dbReference>
<evidence type="ECO:0000259" key="2">
    <source>
        <dbReference type="PROSITE" id="PS50879"/>
    </source>
</evidence>
<keyword evidence="4" id="KW-1185">Reference proteome</keyword>
<dbReference type="GO" id="GO:0004523">
    <property type="term" value="F:RNA-DNA hybrid ribonuclease activity"/>
    <property type="evidence" value="ECO:0007669"/>
    <property type="project" value="InterPro"/>
</dbReference>
<evidence type="ECO:0000313" key="4">
    <source>
        <dbReference type="Proteomes" id="UP000499080"/>
    </source>
</evidence>
<reference evidence="3 4" key="1">
    <citation type="journal article" date="2019" name="Sci. Rep.">
        <title>Orb-weaving spider Araneus ventricosus genome elucidates the spidroin gene catalogue.</title>
        <authorList>
            <person name="Kono N."/>
            <person name="Nakamura H."/>
            <person name="Ohtoshi R."/>
            <person name="Moran D.A.P."/>
            <person name="Shinohara A."/>
            <person name="Yoshida Y."/>
            <person name="Fujiwara M."/>
            <person name="Mori M."/>
            <person name="Tomita M."/>
            <person name="Arakawa K."/>
        </authorList>
    </citation>
    <scope>NUCLEOTIDE SEQUENCE [LARGE SCALE GENOMIC DNA]</scope>
</reference>
<dbReference type="InterPro" id="IPR002156">
    <property type="entry name" value="RNaseH_domain"/>
</dbReference>
<dbReference type="PANTHER" id="PTHR19446">
    <property type="entry name" value="REVERSE TRANSCRIPTASES"/>
    <property type="match status" value="1"/>
</dbReference>
<feature type="domain" description="RNase H type-1" evidence="2">
    <location>
        <begin position="505"/>
        <end position="633"/>
    </location>
</feature>
<dbReference type="InterPro" id="IPR043502">
    <property type="entry name" value="DNA/RNA_pol_sf"/>
</dbReference>
<dbReference type="InterPro" id="IPR012337">
    <property type="entry name" value="RNaseH-like_sf"/>
</dbReference>
<dbReference type="OrthoDB" id="6437652at2759"/>
<gene>
    <name evidence="3" type="primary">R1A1-elementORF2_554</name>
    <name evidence="3" type="ORF">AVEN_33879_1</name>
</gene>
<dbReference type="CDD" id="cd09276">
    <property type="entry name" value="Rnase_HI_RT_non_LTR"/>
    <property type="match status" value="2"/>
</dbReference>
<evidence type="ECO:0008006" key="5">
    <source>
        <dbReference type="Google" id="ProtNLM"/>
    </source>
</evidence>
<dbReference type="SUPFAM" id="SSF56672">
    <property type="entry name" value="DNA/RNA polymerases"/>
    <property type="match status" value="2"/>
</dbReference>
<dbReference type="GO" id="GO:0042575">
    <property type="term" value="C:DNA polymerase complex"/>
    <property type="evidence" value="ECO:0007669"/>
    <property type="project" value="UniProtKB-ARBA"/>
</dbReference>
<comment type="caution">
    <text evidence="3">The sequence shown here is derived from an EMBL/GenBank/DDBJ whole genome shotgun (WGS) entry which is preliminary data.</text>
</comment>
<protein>
    <recommendedName>
        <fullName evidence="5">Retrovirus-related Pol polyprotein from type-1 retrotransposable element R1</fullName>
    </recommendedName>
</protein>
<dbReference type="InterPro" id="IPR000477">
    <property type="entry name" value="RT_dom"/>
</dbReference>
<evidence type="ECO:0000259" key="1">
    <source>
        <dbReference type="PROSITE" id="PS50878"/>
    </source>
</evidence>
<feature type="domain" description="Reverse transcriptase" evidence="1">
    <location>
        <begin position="770"/>
        <end position="1034"/>
    </location>
</feature>
<evidence type="ECO:0000313" key="3">
    <source>
        <dbReference type="EMBL" id="GBO24588.1"/>
    </source>
</evidence>
<accession>A0A4Y2VJH1</accession>
<dbReference type="PROSITE" id="PS50879">
    <property type="entry name" value="RNASE_H_1"/>
    <property type="match status" value="2"/>
</dbReference>
<dbReference type="GO" id="GO:0003676">
    <property type="term" value="F:nucleic acid binding"/>
    <property type="evidence" value="ECO:0007669"/>
    <property type="project" value="InterPro"/>
</dbReference>